<sequence length="231" mass="26196">MSPVCFVRQVLSTLRGAAPIARRKGSPQSSALRLCRPPLRFALSVPPAAPSPRVGDTPPRCALLPPPSPGGVRHVGTCHAWHEKQRPRPRRKHHEYHQHRHPHQRKPQTTAATADRQRSHCRQREEPHRAARGRTQRRTHRLPQRDKQKRILLPVRNLQFWIDNNILLVLKVAPFDKKDGQLVPASGSCVDCPKRTGHNKLLFSDLGKQDACTDPTCYQAKVTCFGLLRMT</sequence>
<name>A0A428MPS8_9BACT</name>
<accession>A0A428MPS8</accession>
<dbReference type="EMBL" id="RSDW01000001">
    <property type="protein sequence ID" value="RSL18879.1"/>
    <property type="molecule type" value="Genomic_DNA"/>
</dbReference>
<dbReference type="AlphaFoldDB" id="A0A428MPS8"/>
<evidence type="ECO:0000313" key="2">
    <source>
        <dbReference type="EMBL" id="RSL18879.1"/>
    </source>
</evidence>
<feature type="region of interest" description="Disordered" evidence="1">
    <location>
        <begin position="81"/>
        <end position="145"/>
    </location>
</feature>
<organism evidence="2 3">
    <name type="scientific">Edaphobacter aggregans</name>
    <dbReference type="NCBI Taxonomy" id="570835"/>
    <lineage>
        <taxon>Bacteria</taxon>
        <taxon>Pseudomonadati</taxon>
        <taxon>Acidobacteriota</taxon>
        <taxon>Terriglobia</taxon>
        <taxon>Terriglobales</taxon>
        <taxon>Acidobacteriaceae</taxon>
        <taxon>Edaphobacter</taxon>
    </lineage>
</organism>
<comment type="caution">
    <text evidence="2">The sequence shown here is derived from an EMBL/GenBank/DDBJ whole genome shotgun (WGS) entry which is preliminary data.</text>
</comment>
<dbReference type="Proteomes" id="UP000269669">
    <property type="component" value="Unassembled WGS sequence"/>
</dbReference>
<keyword evidence="3" id="KW-1185">Reference proteome</keyword>
<feature type="compositionally biased region" description="Basic and acidic residues" evidence="1">
    <location>
        <begin position="115"/>
        <end position="129"/>
    </location>
</feature>
<protein>
    <submittedName>
        <fullName evidence="2">Uncharacterized protein</fullName>
    </submittedName>
</protein>
<evidence type="ECO:0000256" key="1">
    <source>
        <dbReference type="SAM" id="MobiDB-lite"/>
    </source>
</evidence>
<evidence type="ECO:0000313" key="3">
    <source>
        <dbReference type="Proteomes" id="UP000269669"/>
    </source>
</evidence>
<feature type="compositionally biased region" description="Basic residues" evidence="1">
    <location>
        <begin position="87"/>
        <end position="106"/>
    </location>
</feature>
<proteinExistence type="predicted"/>
<reference evidence="2 3" key="1">
    <citation type="submission" date="2018-12" db="EMBL/GenBank/DDBJ databases">
        <title>Sequencing of bacterial isolates from soil warming experiment in Harvard Forest, Massachusetts, USA.</title>
        <authorList>
            <person name="Deangelis K."/>
        </authorList>
    </citation>
    <scope>NUCLEOTIDE SEQUENCE [LARGE SCALE GENOMIC DNA]</scope>
    <source>
        <strain evidence="2 3">EB153</strain>
    </source>
</reference>
<feature type="compositionally biased region" description="Basic residues" evidence="1">
    <location>
        <begin position="130"/>
        <end position="145"/>
    </location>
</feature>
<gene>
    <name evidence="2" type="ORF">EDE15_4485</name>
</gene>